<dbReference type="AlphaFoldDB" id="A0A6B2R238"/>
<dbReference type="GO" id="GO:0005886">
    <property type="term" value="C:plasma membrane"/>
    <property type="evidence" value="ECO:0007669"/>
    <property type="project" value="UniProtKB-SubCell"/>
</dbReference>
<comment type="caution">
    <text evidence="14">The sequence shown here is derived from an EMBL/GenBank/DDBJ whole genome shotgun (WGS) entry which is preliminary data.</text>
</comment>
<dbReference type="PANTHER" id="PTHR42823:SF3">
    <property type="entry name" value="ATP SYNTHASE SUBUNIT A, CHLOROPLASTIC"/>
    <property type="match status" value="1"/>
</dbReference>
<keyword evidence="4 12" id="KW-1003">Cell membrane</keyword>
<feature type="transmembrane region" description="Helical" evidence="12">
    <location>
        <begin position="42"/>
        <end position="60"/>
    </location>
</feature>
<dbReference type="InterPro" id="IPR045082">
    <property type="entry name" value="ATP_syn_F0_a_bact/chloroplast"/>
</dbReference>
<dbReference type="NCBIfam" id="TIGR01131">
    <property type="entry name" value="ATP_synt_6_or_A"/>
    <property type="match status" value="1"/>
</dbReference>
<evidence type="ECO:0000256" key="3">
    <source>
        <dbReference type="ARBA" id="ARBA00022448"/>
    </source>
</evidence>
<evidence type="ECO:0000256" key="2">
    <source>
        <dbReference type="ARBA" id="ARBA00006810"/>
    </source>
</evidence>
<evidence type="ECO:0000256" key="7">
    <source>
        <dbReference type="ARBA" id="ARBA00022781"/>
    </source>
</evidence>
<evidence type="ECO:0000256" key="6">
    <source>
        <dbReference type="ARBA" id="ARBA00022692"/>
    </source>
</evidence>
<dbReference type="HAMAP" id="MF_01393">
    <property type="entry name" value="ATP_synth_a_bact"/>
    <property type="match status" value="1"/>
</dbReference>
<evidence type="ECO:0000256" key="13">
    <source>
        <dbReference type="RuleBase" id="RU000483"/>
    </source>
</evidence>
<dbReference type="CDD" id="cd00310">
    <property type="entry name" value="ATP-synt_Fo_a_6"/>
    <property type="match status" value="1"/>
</dbReference>
<accession>A0A6B2R238</accession>
<evidence type="ECO:0000256" key="11">
    <source>
        <dbReference type="ARBA" id="ARBA00023310"/>
    </source>
</evidence>
<reference evidence="14" key="1">
    <citation type="submission" date="2020-02" db="EMBL/GenBank/DDBJ databases">
        <authorList>
            <person name="Chen W.-M."/>
        </authorList>
    </citation>
    <scope>NUCLEOTIDE SEQUENCE</scope>
    <source>
        <strain evidence="14">NBD-18</strain>
    </source>
</reference>
<evidence type="ECO:0000313" key="14">
    <source>
        <dbReference type="EMBL" id="NDY84178.1"/>
    </source>
</evidence>
<feature type="transmembrane region" description="Helical" evidence="12">
    <location>
        <begin position="183"/>
        <end position="205"/>
    </location>
</feature>
<evidence type="ECO:0000256" key="5">
    <source>
        <dbReference type="ARBA" id="ARBA00022547"/>
    </source>
</evidence>
<dbReference type="PANTHER" id="PTHR42823">
    <property type="entry name" value="ATP SYNTHASE SUBUNIT A, CHLOROPLASTIC"/>
    <property type="match status" value="1"/>
</dbReference>
<name>A0A6B2R238_9BURK</name>
<keyword evidence="3 12" id="KW-0813">Transport</keyword>
<gene>
    <name evidence="12 14" type="primary">atpB</name>
    <name evidence="14" type="ORF">G3I67_13165</name>
</gene>
<dbReference type="FunFam" id="1.20.120.220:FF:000002">
    <property type="entry name" value="ATP synthase subunit a"/>
    <property type="match status" value="1"/>
</dbReference>
<keyword evidence="10 12" id="KW-0472">Membrane</keyword>
<keyword evidence="6 12" id="KW-0812">Transmembrane</keyword>
<dbReference type="Gene3D" id="1.20.120.220">
    <property type="entry name" value="ATP synthase, F0 complex, subunit A"/>
    <property type="match status" value="1"/>
</dbReference>
<feature type="transmembrane region" description="Helical" evidence="12">
    <location>
        <begin position="152"/>
        <end position="171"/>
    </location>
</feature>
<comment type="subcellular location">
    <subcellularLocation>
        <location evidence="12 13">Cell membrane</location>
        <topology evidence="12 13">Multi-pass membrane protein</topology>
    </subcellularLocation>
    <subcellularLocation>
        <location evidence="1">Membrane</location>
        <topology evidence="1">Multi-pass membrane protein</topology>
    </subcellularLocation>
</comment>
<comment type="function">
    <text evidence="12 13">Key component of the proton channel; it plays a direct role in the translocation of protons across the membrane.</text>
</comment>
<keyword evidence="11 12" id="KW-0066">ATP synthesis</keyword>
<feature type="transmembrane region" description="Helical" evidence="12">
    <location>
        <begin position="225"/>
        <end position="245"/>
    </location>
</feature>
<keyword evidence="8 12" id="KW-1133">Transmembrane helix</keyword>
<dbReference type="InterPro" id="IPR000568">
    <property type="entry name" value="ATP_synth_F0_asu"/>
</dbReference>
<dbReference type="InterPro" id="IPR023011">
    <property type="entry name" value="ATP_synth_F0_asu_AS"/>
</dbReference>
<dbReference type="PROSITE" id="PS00449">
    <property type="entry name" value="ATPASE_A"/>
    <property type="match status" value="1"/>
</dbReference>
<evidence type="ECO:0000256" key="8">
    <source>
        <dbReference type="ARBA" id="ARBA00022989"/>
    </source>
</evidence>
<dbReference type="SUPFAM" id="SSF81336">
    <property type="entry name" value="F1F0 ATP synthase subunit A"/>
    <property type="match status" value="1"/>
</dbReference>
<dbReference type="NCBIfam" id="NF004477">
    <property type="entry name" value="PRK05815.1-1"/>
    <property type="match status" value="1"/>
</dbReference>
<dbReference type="Pfam" id="PF00119">
    <property type="entry name" value="ATP-synt_A"/>
    <property type="match status" value="1"/>
</dbReference>
<dbReference type="RefSeq" id="WP_163656000.1">
    <property type="nucleotide sequence ID" value="NZ_JAAGRN010000010.1"/>
</dbReference>
<evidence type="ECO:0000256" key="12">
    <source>
        <dbReference type="HAMAP-Rule" id="MF_01393"/>
    </source>
</evidence>
<dbReference type="GO" id="GO:0042777">
    <property type="term" value="P:proton motive force-driven plasma membrane ATP synthesis"/>
    <property type="evidence" value="ECO:0007669"/>
    <property type="project" value="TreeGrafter"/>
</dbReference>
<sequence length="293" mass="32077">MSANSDVSPQANYIQHHLVHYNNIGEKQGLIADFSVINYDSIFWSILTGVVAVVFMAMAARRATSGVPGRLQSFVEMLVDMVDNQARSIVPSAESRKFVSPLALTVFVWIVLMNALDFVPVDLPHAIFHALGFGHEPKDALYYHRILPTADLNIPMGMSLGVLLLMFFYGIKIKHPGGFVKELFTAPFHAHGFAAILLAPANFALNLVEYAAKSVSMGMRLFGNMFAGELVFMLIALLGGAWSGWNAMSIGLGAGHILAGSIWAIFHILIVLLQAFIFMMLTLVYIGQSHEGH</sequence>
<protein>
    <recommendedName>
        <fullName evidence="12 13">ATP synthase subunit a</fullName>
    </recommendedName>
    <alternativeName>
        <fullName evidence="12">ATP synthase F0 sector subunit a</fullName>
    </alternativeName>
    <alternativeName>
        <fullName evidence="12">F-ATPase subunit 6</fullName>
    </alternativeName>
</protein>
<dbReference type="InterPro" id="IPR035908">
    <property type="entry name" value="F0_ATP_A_sf"/>
</dbReference>
<feature type="transmembrane region" description="Helical" evidence="12">
    <location>
        <begin position="257"/>
        <end position="286"/>
    </location>
</feature>
<comment type="similarity">
    <text evidence="2 12 13">Belongs to the ATPase A chain family.</text>
</comment>
<keyword evidence="9 12" id="KW-0406">Ion transport</keyword>
<evidence type="ECO:0000256" key="10">
    <source>
        <dbReference type="ARBA" id="ARBA00023136"/>
    </source>
</evidence>
<evidence type="ECO:0000256" key="9">
    <source>
        <dbReference type="ARBA" id="ARBA00023065"/>
    </source>
</evidence>
<evidence type="ECO:0000256" key="4">
    <source>
        <dbReference type="ARBA" id="ARBA00022475"/>
    </source>
</evidence>
<keyword evidence="5 12" id="KW-0138">CF(0)</keyword>
<evidence type="ECO:0000256" key="1">
    <source>
        <dbReference type="ARBA" id="ARBA00004141"/>
    </source>
</evidence>
<dbReference type="EMBL" id="JAAGRN010000010">
    <property type="protein sequence ID" value="NDY84178.1"/>
    <property type="molecule type" value="Genomic_DNA"/>
</dbReference>
<dbReference type="GO" id="GO:0046933">
    <property type="term" value="F:proton-transporting ATP synthase activity, rotational mechanism"/>
    <property type="evidence" value="ECO:0007669"/>
    <property type="project" value="UniProtKB-UniRule"/>
</dbReference>
<dbReference type="GO" id="GO:0045259">
    <property type="term" value="C:proton-transporting ATP synthase complex"/>
    <property type="evidence" value="ECO:0007669"/>
    <property type="project" value="UniProtKB-KW"/>
</dbReference>
<keyword evidence="7 12" id="KW-0375">Hydrogen ion transport</keyword>
<organism evidence="14">
    <name type="scientific">Sheuella amnicola</name>
    <dbReference type="NCBI Taxonomy" id="2707330"/>
    <lineage>
        <taxon>Bacteria</taxon>
        <taxon>Pseudomonadati</taxon>
        <taxon>Pseudomonadota</taxon>
        <taxon>Betaproteobacteria</taxon>
        <taxon>Burkholderiales</taxon>
        <taxon>Alcaligenaceae</taxon>
        <taxon>Sheuella</taxon>
    </lineage>
</organism>
<proteinExistence type="inferred from homology"/>